<evidence type="ECO:0000259" key="12">
    <source>
        <dbReference type="Pfam" id="PF02384"/>
    </source>
</evidence>
<dbReference type="InterPro" id="IPR029063">
    <property type="entry name" value="SAM-dependent_MTases_sf"/>
</dbReference>
<dbReference type="GO" id="GO:0003677">
    <property type="term" value="F:DNA binding"/>
    <property type="evidence" value="ECO:0007669"/>
    <property type="project" value="UniProtKB-KW"/>
</dbReference>
<evidence type="ECO:0000256" key="10">
    <source>
        <dbReference type="SAM" id="Coils"/>
    </source>
</evidence>
<comment type="similarity">
    <text evidence="1">Belongs to the N(4)/N(6)-methyltransferase family.</text>
</comment>
<keyword evidence="8" id="KW-0238">DNA-binding</keyword>
<keyword evidence="4 13" id="KW-0489">Methyltransferase</keyword>
<evidence type="ECO:0000256" key="3">
    <source>
        <dbReference type="ARBA" id="ARBA00011900"/>
    </source>
</evidence>
<dbReference type="PANTHER" id="PTHR42933:SF3">
    <property type="entry name" value="TYPE I RESTRICTION ENZYME MJAVIII METHYLASE SUBUNIT"/>
    <property type="match status" value="1"/>
</dbReference>
<keyword evidence="5 13" id="KW-0808">Transferase</keyword>
<comment type="similarity">
    <text evidence="2">Belongs to the type-I restriction system S methylase family.</text>
</comment>
<evidence type="ECO:0000256" key="7">
    <source>
        <dbReference type="ARBA" id="ARBA00022747"/>
    </source>
</evidence>
<evidence type="ECO:0000256" key="1">
    <source>
        <dbReference type="ARBA" id="ARBA00006594"/>
    </source>
</evidence>
<dbReference type="GO" id="GO:0008170">
    <property type="term" value="F:N-methyltransferase activity"/>
    <property type="evidence" value="ECO:0007669"/>
    <property type="project" value="InterPro"/>
</dbReference>
<keyword evidence="6" id="KW-0949">S-adenosyl-L-methionine</keyword>
<comment type="catalytic activity">
    <reaction evidence="9">
        <text>a 2'-deoxyadenosine in DNA + S-adenosyl-L-methionine = an N(6)-methyl-2'-deoxyadenosine in DNA + S-adenosyl-L-homocysteine + H(+)</text>
        <dbReference type="Rhea" id="RHEA:15197"/>
        <dbReference type="Rhea" id="RHEA-COMP:12418"/>
        <dbReference type="Rhea" id="RHEA-COMP:12419"/>
        <dbReference type="ChEBI" id="CHEBI:15378"/>
        <dbReference type="ChEBI" id="CHEBI:57856"/>
        <dbReference type="ChEBI" id="CHEBI:59789"/>
        <dbReference type="ChEBI" id="CHEBI:90615"/>
        <dbReference type="ChEBI" id="CHEBI:90616"/>
        <dbReference type="EC" id="2.1.1.72"/>
    </reaction>
</comment>
<dbReference type="EMBL" id="CACVAS010000057">
    <property type="protein sequence ID" value="CAA6809039.1"/>
    <property type="molecule type" value="Genomic_DNA"/>
</dbReference>
<evidence type="ECO:0000256" key="5">
    <source>
        <dbReference type="ARBA" id="ARBA00022679"/>
    </source>
</evidence>
<dbReference type="GO" id="GO:0009007">
    <property type="term" value="F:site-specific DNA-methyltransferase (adenine-specific) activity"/>
    <property type="evidence" value="ECO:0007669"/>
    <property type="project" value="UniProtKB-EC"/>
</dbReference>
<keyword evidence="7" id="KW-0680">Restriction system</keyword>
<dbReference type="Pfam" id="PF01420">
    <property type="entry name" value="Methylase_S"/>
    <property type="match status" value="2"/>
</dbReference>
<feature type="coiled-coil region" evidence="10">
    <location>
        <begin position="831"/>
        <end position="858"/>
    </location>
</feature>
<dbReference type="InterPro" id="IPR000055">
    <property type="entry name" value="Restrct_endonuc_typeI_TRD"/>
</dbReference>
<feature type="domain" description="Type I restriction modification DNA specificity" evidence="11">
    <location>
        <begin position="700"/>
        <end position="846"/>
    </location>
</feature>
<dbReference type="InterPro" id="IPR051537">
    <property type="entry name" value="DNA_Adenine_Mtase"/>
</dbReference>
<accession>A0A6S6T0S4</accession>
<evidence type="ECO:0000256" key="4">
    <source>
        <dbReference type="ARBA" id="ARBA00022603"/>
    </source>
</evidence>
<keyword evidence="10" id="KW-0175">Coiled coil</keyword>
<dbReference type="InterPro" id="IPR002052">
    <property type="entry name" value="DNA_methylase_N6_adenine_CS"/>
</dbReference>
<dbReference type="Gene3D" id="3.90.220.20">
    <property type="entry name" value="DNA methylase specificity domains"/>
    <property type="match status" value="2"/>
</dbReference>
<evidence type="ECO:0000256" key="9">
    <source>
        <dbReference type="ARBA" id="ARBA00047942"/>
    </source>
</evidence>
<proteinExistence type="inferred from homology"/>
<dbReference type="PANTHER" id="PTHR42933">
    <property type="entry name" value="SLR6095 PROTEIN"/>
    <property type="match status" value="1"/>
</dbReference>
<dbReference type="InterPro" id="IPR003356">
    <property type="entry name" value="DNA_methylase_A-5"/>
</dbReference>
<dbReference type="InterPro" id="IPR044946">
    <property type="entry name" value="Restrct_endonuc_typeI_TRD_sf"/>
</dbReference>
<dbReference type="Gene3D" id="3.40.50.150">
    <property type="entry name" value="Vaccinia Virus protein VP39"/>
    <property type="match status" value="1"/>
</dbReference>
<dbReference type="PRINTS" id="PR00507">
    <property type="entry name" value="N12N6MTFRASE"/>
</dbReference>
<evidence type="ECO:0000256" key="6">
    <source>
        <dbReference type="ARBA" id="ARBA00022691"/>
    </source>
</evidence>
<dbReference type="AlphaFoldDB" id="A0A6S6T0S4"/>
<dbReference type="Pfam" id="PF02384">
    <property type="entry name" value="N6_Mtase"/>
    <property type="match status" value="1"/>
</dbReference>
<protein>
    <recommendedName>
        <fullName evidence="3">site-specific DNA-methyltransferase (adenine-specific)</fullName>
        <ecNumber evidence="3">2.1.1.72</ecNumber>
    </recommendedName>
</protein>
<dbReference type="PROSITE" id="PS00092">
    <property type="entry name" value="N6_MTASE"/>
    <property type="match status" value="1"/>
</dbReference>
<dbReference type="GO" id="GO:0032259">
    <property type="term" value="P:methylation"/>
    <property type="evidence" value="ECO:0007669"/>
    <property type="project" value="UniProtKB-KW"/>
</dbReference>
<name>A0A6S6T0S4_9BACT</name>
<dbReference type="EC" id="2.1.1.72" evidence="3"/>
<evidence type="ECO:0000313" key="13">
    <source>
        <dbReference type="EMBL" id="CAA6809039.1"/>
    </source>
</evidence>
<reference evidence="13" key="1">
    <citation type="submission" date="2020-01" db="EMBL/GenBank/DDBJ databases">
        <authorList>
            <person name="Meier V. D."/>
            <person name="Meier V D."/>
        </authorList>
    </citation>
    <scope>NUCLEOTIDE SEQUENCE</scope>
    <source>
        <strain evidence="13">HLG_WM_MAG_01</strain>
    </source>
</reference>
<evidence type="ECO:0000256" key="8">
    <source>
        <dbReference type="ARBA" id="ARBA00023125"/>
    </source>
</evidence>
<evidence type="ECO:0000259" key="11">
    <source>
        <dbReference type="Pfam" id="PF01420"/>
    </source>
</evidence>
<gene>
    <name evidence="13" type="ORF">HELGO_WM3551</name>
</gene>
<organism evidence="13">
    <name type="scientific">uncultured Sulfurovum sp</name>
    <dbReference type="NCBI Taxonomy" id="269237"/>
    <lineage>
        <taxon>Bacteria</taxon>
        <taxon>Pseudomonadati</taxon>
        <taxon>Campylobacterota</taxon>
        <taxon>Epsilonproteobacteria</taxon>
        <taxon>Campylobacterales</taxon>
        <taxon>Sulfurovaceae</taxon>
        <taxon>Sulfurovum</taxon>
        <taxon>environmental samples</taxon>
    </lineage>
</organism>
<dbReference type="GO" id="GO:0009307">
    <property type="term" value="P:DNA restriction-modification system"/>
    <property type="evidence" value="ECO:0007669"/>
    <property type="project" value="UniProtKB-KW"/>
</dbReference>
<dbReference type="SUPFAM" id="SSF116734">
    <property type="entry name" value="DNA methylase specificity domain"/>
    <property type="match status" value="2"/>
</dbReference>
<dbReference type="SUPFAM" id="SSF53335">
    <property type="entry name" value="S-adenosyl-L-methionine-dependent methyltransferases"/>
    <property type="match status" value="1"/>
</dbReference>
<feature type="domain" description="DNA methylase adenine-specific" evidence="12">
    <location>
        <begin position="293"/>
        <end position="601"/>
    </location>
</feature>
<feature type="domain" description="Type I restriction modification DNA specificity" evidence="11">
    <location>
        <begin position="867"/>
        <end position="1031"/>
    </location>
</feature>
<sequence length="1042" mass="119911">MSEELLQRGLDKNNPTSKIGKWDYYNIGATTLKALKGASIIRNLDYGKLETKKVDALIVNRKNVIAVIEFKQPKEFKTKAQKSKAIKQEIEVAHKLGAKITIATDTIDTVWVNTLTGKEICDENGNVIKEDFDPSNEKIVKLIEKINYSLNEKNNNILPKKLVNPTDLARSIWQDVWSVSGATPENCLYTFVELFIFKYLSDLDILRSIDSFDFLMELRNDRTDDEILQYYADNIRKKIKDLFPYNALDNTTIINGTIFVSKDQKAVSGYSTVFMKVLKKFKDYGRLEHIDYDFKSQLFESFLKESISKKNWGQFFTPIKVIRAIEKIAKDEIKEGAKICDPACGVGKFLLEPIKSRLDQFYAVKGDTVIPKITIRGFDKGFDKDEQKTIILAKANMLIYFSEIIKDYPNHTVEFGKIFNDSFTLKTNSILGTLRDPIKDEYDLILTNPPYVTSGSSNLKDEIKKDEELKKYYKVNAIGVEGLFMEWIIRALKPNGKAFIVVPDGIFNRQNDKNLRAFIKETCFIDGIISLPLNTFFTTNKKTYILCLTKKNDKAYIQTDPVFTYLASEIGESRDVNRFNIEQNDLDEAVTLYNFFKGNKSNFKNFNKDPRCKIFDIDMFDPDGHWSIDRWWSREDKIELGIEEENKTIDIQDFSSLVSDISETIGGFSEMIKEVAEKKNSLTSSQDIYLSDTNYFKLFIGKRVTKKELQNIKDGTIPVYSANVFIPMGFHTTSNIEDFNFNKVIWGIDGNFEFNTIKTGVPFRTTDHCGTLQILHDDILPEYLMSELENIKHVYGFDRELRASLKNMQKIKVSIPLLENGGFDVEHQKNVIKKYNVIQDLKRKIKEYKREIKIIKVNMDSSLETCKAIRVSELFETEKGLSKYTKNYGENNKGQYPVYSASNNAPLTYIDTYDYDGKYLTWATNGFAGYIKVLDEKFSANGDRGILIPKVDNIDIDYVRFTLEPSLRELAKGRKGDKGSNEFTKVYPSMVESVAMSIPVLENGNLDLITQQEAARKYQKIEQIKKLIEEELFKIETLVVEY</sequence>
<evidence type="ECO:0000256" key="2">
    <source>
        <dbReference type="ARBA" id="ARBA00010923"/>
    </source>
</evidence>